<dbReference type="PANTHER" id="PTHR34584">
    <property type="entry name" value="NA(+)/H(+) ANTIPORTER SUBUNIT E1"/>
    <property type="match status" value="1"/>
</dbReference>
<evidence type="ECO:0000256" key="3">
    <source>
        <dbReference type="ARBA" id="ARBA00022475"/>
    </source>
</evidence>
<dbReference type="NCBIfam" id="NF006520">
    <property type="entry name" value="PRK08965.1-4"/>
    <property type="match status" value="1"/>
</dbReference>
<feature type="transmembrane region" description="Helical" evidence="7">
    <location>
        <begin position="61"/>
        <end position="83"/>
    </location>
</feature>
<name>F3KTT0_9BURK</name>
<protein>
    <submittedName>
        <fullName evidence="8">Putative monovalent cation/H+ antiporter subunit E</fullName>
    </submittedName>
</protein>
<dbReference type="AlphaFoldDB" id="F3KTT0"/>
<dbReference type="PANTHER" id="PTHR34584:SF1">
    <property type="entry name" value="NA(+)_H(+) ANTIPORTER SUBUNIT E1"/>
    <property type="match status" value="1"/>
</dbReference>
<gene>
    <name evidence="8" type="ORF">HGR_09304</name>
</gene>
<evidence type="ECO:0000256" key="4">
    <source>
        <dbReference type="ARBA" id="ARBA00022692"/>
    </source>
</evidence>
<sequence>MKRWLPAPLLSAGLLALWLMLNRSVSPGTVLLGVLLAWVLPVLAAPLRPPGPAVRRPLLLARLVLRVGGDVLLSGLGVARGVLRSRRARPVSRFVVVPLDLRNDHALAALAMITAVIPGTVWCELSPDRSRLLLHVFDLAGDDAAFIDHYKTRYERPLLEILP</sequence>
<dbReference type="OrthoDB" id="9807187at2"/>
<comment type="similarity">
    <text evidence="2">Belongs to the CPA3 antiporters (TC 2.A.63) subunit E family.</text>
</comment>
<evidence type="ECO:0000256" key="2">
    <source>
        <dbReference type="ARBA" id="ARBA00006228"/>
    </source>
</evidence>
<comment type="subcellular location">
    <subcellularLocation>
        <location evidence="1">Cell membrane</location>
        <topology evidence="1">Multi-pass membrane protein</topology>
    </subcellularLocation>
</comment>
<dbReference type="EMBL" id="AEGR01000056">
    <property type="protein sequence ID" value="EGI76959.1"/>
    <property type="molecule type" value="Genomic_DNA"/>
</dbReference>
<evidence type="ECO:0000313" key="8">
    <source>
        <dbReference type="EMBL" id="EGI76959.1"/>
    </source>
</evidence>
<evidence type="ECO:0000256" key="6">
    <source>
        <dbReference type="ARBA" id="ARBA00023136"/>
    </source>
</evidence>
<comment type="caution">
    <text evidence="8">The sequence shown here is derived from an EMBL/GenBank/DDBJ whole genome shotgun (WGS) entry which is preliminary data.</text>
</comment>
<keyword evidence="5 7" id="KW-1133">Transmembrane helix</keyword>
<evidence type="ECO:0000256" key="5">
    <source>
        <dbReference type="ARBA" id="ARBA00022989"/>
    </source>
</evidence>
<dbReference type="STRING" id="887062.HGR_09304"/>
<evidence type="ECO:0000256" key="7">
    <source>
        <dbReference type="SAM" id="Phobius"/>
    </source>
</evidence>
<keyword evidence="6 7" id="KW-0472">Membrane</keyword>
<dbReference type="InterPro" id="IPR002758">
    <property type="entry name" value="Cation_antiport_E"/>
</dbReference>
<dbReference type="Pfam" id="PF01899">
    <property type="entry name" value="MNHE"/>
    <property type="match status" value="1"/>
</dbReference>
<dbReference type="Proteomes" id="UP000016368">
    <property type="component" value="Unassembled WGS sequence"/>
</dbReference>
<keyword evidence="3" id="KW-1003">Cell membrane</keyword>
<keyword evidence="4 7" id="KW-0812">Transmembrane</keyword>
<evidence type="ECO:0000313" key="9">
    <source>
        <dbReference type="Proteomes" id="UP000016368"/>
    </source>
</evidence>
<dbReference type="GO" id="GO:0008324">
    <property type="term" value="F:monoatomic cation transmembrane transporter activity"/>
    <property type="evidence" value="ECO:0007669"/>
    <property type="project" value="InterPro"/>
</dbReference>
<accession>F3KTT0</accession>
<dbReference type="RefSeq" id="WP_006297922.1">
    <property type="nucleotide sequence ID" value="NZ_AEGR01000056.1"/>
</dbReference>
<dbReference type="eggNOG" id="COG1863">
    <property type="taxonomic scope" value="Bacteria"/>
</dbReference>
<reference evidence="8 9" key="1">
    <citation type="journal article" date="2011" name="EMBO J.">
        <title>Structural diversity of bacterial flagellar motors.</title>
        <authorList>
            <person name="Chen S."/>
            <person name="Beeby M."/>
            <person name="Murphy G.E."/>
            <person name="Leadbetter J.R."/>
            <person name="Hendrixson D.R."/>
            <person name="Briegel A."/>
            <person name="Li Z."/>
            <person name="Shi J."/>
            <person name="Tocheva E.I."/>
            <person name="Muller A."/>
            <person name="Dobro M.J."/>
            <person name="Jensen G.J."/>
        </authorList>
    </citation>
    <scope>NUCLEOTIDE SEQUENCE [LARGE SCALE GENOMIC DNA]</scope>
    <source>
        <strain evidence="8 9">ATCC 19624</strain>
    </source>
</reference>
<evidence type="ECO:0000256" key="1">
    <source>
        <dbReference type="ARBA" id="ARBA00004651"/>
    </source>
</evidence>
<dbReference type="PIRSF" id="PIRSF019239">
    <property type="entry name" value="MrpE"/>
    <property type="match status" value="1"/>
</dbReference>
<organism evidence="8 9">
    <name type="scientific">Hylemonella gracilis ATCC 19624</name>
    <dbReference type="NCBI Taxonomy" id="887062"/>
    <lineage>
        <taxon>Bacteria</taxon>
        <taxon>Pseudomonadati</taxon>
        <taxon>Pseudomonadota</taxon>
        <taxon>Betaproteobacteria</taxon>
        <taxon>Burkholderiales</taxon>
        <taxon>Comamonadaceae</taxon>
        <taxon>Hylemonella</taxon>
    </lineage>
</organism>
<keyword evidence="9" id="KW-1185">Reference proteome</keyword>
<proteinExistence type="inferred from homology"/>
<dbReference type="GO" id="GO:0005886">
    <property type="term" value="C:plasma membrane"/>
    <property type="evidence" value="ECO:0007669"/>
    <property type="project" value="UniProtKB-SubCell"/>
</dbReference>